<feature type="domain" description="Snurportin-1 m3G cap-binding" evidence="12">
    <location>
        <begin position="114"/>
        <end position="199"/>
    </location>
</feature>
<feature type="region of interest" description="Disordered" evidence="10">
    <location>
        <begin position="36"/>
        <end position="64"/>
    </location>
</feature>
<dbReference type="GO" id="GO:0003723">
    <property type="term" value="F:RNA binding"/>
    <property type="evidence" value="ECO:0007669"/>
    <property type="project" value="UniProtKB-KW"/>
</dbReference>
<evidence type="ECO:0000256" key="1">
    <source>
        <dbReference type="ARBA" id="ARBA00003975"/>
    </source>
</evidence>
<comment type="similarity">
    <text evidence="4">Belongs to the snurportin family.</text>
</comment>
<evidence type="ECO:0000313" key="13">
    <source>
        <dbReference type="Proteomes" id="UP000492821"/>
    </source>
</evidence>
<dbReference type="WBParaSite" id="Pan_g5432.t1">
    <property type="protein sequence ID" value="Pan_g5432.t1"/>
    <property type="gene ID" value="Pan_g5432"/>
</dbReference>
<name>A0A7E4W1W6_PANRE</name>
<evidence type="ECO:0000256" key="10">
    <source>
        <dbReference type="SAM" id="MobiDB-lite"/>
    </source>
</evidence>
<feature type="compositionally biased region" description="Basic and acidic residues" evidence="10">
    <location>
        <begin position="44"/>
        <end position="64"/>
    </location>
</feature>
<evidence type="ECO:0000256" key="4">
    <source>
        <dbReference type="ARBA" id="ARBA00007540"/>
    </source>
</evidence>
<reference evidence="14" key="2">
    <citation type="submission" date="2020-10" db="UniProtKB">
        <authorList>
            <consortium name="WormBaseParasite"/>
        </authorList>
    </citation>
    <scope>IDENTIFICATION</scope>
</reference>
<keyword evidence="7" id="KW-0963">Cytoplasm</keyword>
<feature type="domain" description="Snurportin-1 N-terminal" evidence="11">
    <location>
        <begin position="29"/>
        <end position="68"/>
    </location>
</feature>
<dbReference type="InterPro" id="IPR017336">
    <property type="entry name" value="Snurportin-1"/>
</dbReference>
<keyword evidence="8" id="KW-0694">RNA-binding</keyword>
<evidence type="ECO:0000256" key="2">
    <source>
        <dbReference type="ARBA" id="ARBA00004123"/>
    </source>
</evidence>
<dbReference type="GO" id="GO:0061015">
    <property type="term" value="P:snRNA import into nucleus"/>
    <property type="evidence" value="ECO:0007669"/>
    <property type="project" value="InterPro"/>
</dbReference>
<evidence type="ECO:0000256" key="7">
    <source>
        <dbReference type="ARBA" id="ARBA00022490"/>
    </source>
</evidence>
<dbReference type="Gene3D" id="3.30.470.30">
    <property type="entry name" value="DNA ligase/mRNA capping enzyme"/>
    <property type="match status" value="1"/>
</dbReference>
<keyword evidence="9" id="KW-0539">Nucleus</keyword>
<keyword evidence="13" id="KW-1185">Reference proteome</keyword>
<proteinExistence type="inferred from homology"/>
<dbReference type="AlphaFoldDB" id="A0A7E4W1W6"/>
<evidence type="ECO:0000313" key="14">
    <source>
        <dbReference type="WBParaSite" id="Pan_g5432.t1"/>
    </source>
</evidence>
<keyword evidence="6" id="KW-0813">Transport</keyword>
<evidence type="ECO:0000256" key="3">
    <source>
        <dbReference type="ARBA" id="ARBA00004496"/>
    </source>
</evidence>
<organism evidence="13 14">
    <name type="scientific">Panagrellus redivivus</name>
    <name type="common">Microworm</name>
    <dbReference type="NCBI Taxonomy" id="6233"/>
    <lineage>
        <taxon>Eukaryota</taxon>
        <taxon>Metazoa</taxon>
        <taxon>Ecdysozoa</taxon>
        <taxon>Nematoda</taxon>
        <taxon>Chromadorea</taxon>
        <taxon>Rhabditida</taxon>
        <taxon>Tylenchina</taxon>
        <taxon>Panagrolaimomorpha</taxon>
        <taxon>Panagrolaimoidea</taxon>
        <taxon>Panagrolaimidae</taxon>
        <taxon>Panagrellus</taxon>
    </lineage>
</organism>
<dbReference type="Pfam" id="PF21974">
    <property type="entry name" value="SPN1_m3Gcap_bd"/>
    <property type="match status" value="1"/>
</dbReference>
<dbReference type="InterPro" id="IPR024721">
    <property type="entry name" value="Snurportin-1_N"/>
</dbReference>
<evidence type="ECO:0000256" key="5">
    <source>
        <dbReference type="ARBA" id="ARBA00016034"/>
    </source>
</evidence>
<reference evidence="13" key="1">
    <citation type="journal article" date="2013" name="Genetics">
        <title>The draft genome and transcriptome of Panagrellus redivivus are shaped by the harsh demands of a free-living lifestyle.</title>
        <authorList>
            <person name="Srinivasan J."/>
            <person name="Dillman A.R."/>
            <person name="Macchietto M.G."/>
            <person name="Heikkinen L."/>
            <person name="Lakso M."/>
            <person name="Fracchia K.M."/>
            <person name="Antoshechkin I."/>
            <person name="Mortazavi A."/>
            <person name="Wong G."/>
            <person name="Sternberg P.W."/>
        </authorList>
    </citation>
    <scope>NUCLEOTIDE SEQUENCE [LARGE SCALE GENOMIC DNA]</scope>
    <source>
        <strain evidence="13">MT8872</strain>
    </source>
</reference>
<comment type="function">
    <text evidence="1">Functions as an U snRNP-specific nuclear import adapter. Involved in the trimethylguanosine (m3G)-cap-dependent nuclear import of U snRNPs. Binds specifically to the terminal m3G-cap U snRNAs.</text>
</comment>
<dbReference type="GO" id="GO:0005634">
    <property type="term" value="C:nucleus"/>
    <property type="evidence" value="ECO:0007669"/>
    <property type="project" value="UniProtKB-SubCell"/>
</dbReference>
<dbReference type="GO" id="GO:0005737">
    <property type="term" value="C:cytoplasm"/>
    <property type="evidence" value="ECO:0007669"/>
    <property type="project" value="UniProtKB-SubCell"/>
</dbReference>
<evidence type="ECO:0000256" key="9">
    <source>
        <dbReference type="ARBA" id="ARBA00023242"/>
    </source>
</evidence>
<dbReference type="PANTHER" id="PTHR13403:SF6">
    <property type="entry name" value="SNURPORTIN-1"/>
    <property type="match status" value="1"/>
</dbReference>
<dbReference type="Proteomes" id="UP000492821">
    <property type="component" value="Unassembled WGS sequence"/>
</dbReference>
<dbReference type="InterPro" id="IPR047857">
    <property type="entry name" value="Snurportin1_C"/>
</dbReference>
<evidence type="ECO:0000259" key="11">
    <source>
        <dbReference type="Pfam" id="PF11538"/>
    </source>
</evidence>
<sequence length="201" mass="22877">MTSDPAIDALTAAFNVDTGLSDDPVFAEHPRFSGYKNVGRAAQRQKERRQEYLERQKEQRAEAHDRARAMFDDDYFEEEEEAADGTGEEAMEADEVNAFKTHQRPKLHRRYQDQLMFSEWLIDIPNELHETWAMMACPKGKRCLVVAKDGWTQAFNKAGLLIFESMTGLPVGCSASRHSTTIVGAIRLAADPQTYYILDKQ</sequence>
<dbReference type="Pfam" id="PF11538">
    <property type="entry name" value="Snurportin1"/>
    <property type="match status" value="1"/>
</dbReference>
<dbReference type="PANTHER" id="PTHR13403">
    <property type="entry name" value="SNURPORTIN1 RNUT1 PROTEIN RNA, U TRANSPORTER 1"/>
    <property type="match status" value="1"/>
</dbReference>
<protein>
    <recommendedName>
        <fullName evidence="5">Snurportin-1</fullName>
    </recommendedName>
</protein>
<evidence type="ECO:0000256" key="6">
    <source>
        <dbReference type="ARBA" id="ARBA00022448"/>
    </source>
</evidence>
<comment type="subcellular location">
    <subcellularLocation>
        <location evidence="3">Cytoplasm</location>
    </subcellularLocation>
    <subcellularLocation>
        <location evidence="2">Nucleus</location>
    </subcellularLocation>
</comment>
<evidence type="ECO:0000256" key="8">
    <source>
        <dbReference type="ARBA" id="ARBA00022884"/>
    </source>
</evidence>
<evidence type="ECO:0000259" key="12">
    <source>
        <dbReference type="Pfam" id="PF21974"/>
    </source>
</evidence>
<accession>A0A7E4W1W6</accession>